<dbReference type="SUPFAM" id="SSF143865">
    <property type="entry name" value="CorA soluble domain-like"/>
    <property type="match status" value="1"/>
</dbReference>
<dbReference type="CDD" id="cd12822">
    <property type="entry name" value="TmCorA-like"/>
    <property type="match status" value="1"/>
</dbReference>
<comment type="function">
    <text evidence="11">Mediates influx of magnesium ions. Alternates between open and closed states. Activated by low cytoplasmic Mg(2+) levels. Inactive when cytoplasmic Mg(2+) levels are high.</text>
</comment>
<evidence type="ECO:0000256" key="2">
    <source>
        <dbReference type="ARBA" id="ARBA00009765"/>
    </source>
</evidence>
<evidence type="ECO:0000256" key="12">
    <source>
        <dbReference type="RuleBase" id="RU362010"/>
    </source>
</evidence>
<dbReference type="AlphaFoldDB" id="A0A7G8BN38"/>
<dbReference type="SUPFAM" id="SSF144083">
    <property type="entry name" value="Magnesium transport protein CorA, transmembrane region"/>
    <property type="match status" value="1"/>
</dbReference>
<proteinExistence type="inferred from homology"/>
<dbReference type="InterPro" id="IPR045861">
    <property type="entry name" value="CorA_cytoplasmic_dom"/>
</dbReference>
<dbReference type="EMBL" id="CP060394">
    <property type="protein sequence ID" value="QNI33958.1"/>
    <property type="molecule type" value="Genomic_DNA"/>
</dbReference>
<evidence type="ECO:0000256" key="1">
    <source>
        <dbReference type="ARBA" id="ARBA00004651"/>
    </source>
</evidence>
<accession>A0A7G8BN38</accession>
<dbReference type="GO" id="GO:0000287">
    <property type="term" value="F:magnesium ion binding"/>
    <property type="evidence" value="ECO:0007669"/>
    <property type="project" value="TreeGrafter"/>
</dbReference>
<keyword evidence="4 12" id="KW-1003">Cell membrane</keyword>
<dbReference type="FunFam" id="1.20.58.340:FF:000004">
    <property type="entry name" value="Magnesium transport protein CorA"/>
    <property type="match status" value="1"/>
</dbReference>
<dbReference type="Proteomes" id="UP000515312">
    <property type="component" value="Chromosome"/>
</dbReference>
<evidence type="ECO:0000256" key="6">
    <source>
        <dbReference type="ARBA" id="ARBA00022842"/>
    </source>
</evidence>
<keyword evidence="9 12" id="KW-0472">Membrane</keyword>
<protein>
    <recommendedName>
        <fullName evidence="12">Magnesium transport protein CorA</fullName>
    </recommendedName>
</protein>
<dbReference type="PANTHER" id="PTHR46494">
    <property type="entry name" value="CORA FAMILY METAL ION TRANSPORTER (EUROFUNG)"/>
    <property type="match status" value="1"/>
</dbReference>
<dbReference type="GO" id="GO:0015087">
    <property type="term" value="F:cobalt ion transmembrane transporter activity"/>
    <property type="evidence" value="ECO:0007669"/>
    <property type="project" value="UniProtKB-UniRule"/>
</dbReference>
<gene>
    <name evidence="12 13" type="primary">corA</name>
    <name evidence="13" type="ORF">H7849_08640</name>
</gene>
<dbReference type="GO" id="GO:0015095">
    <property type="term" value="F:magnesium ion transmembrane transporter activity"/>
    <property type="evidence" value="ECO:0007669"/>
    <property type="project" value="UniProtKB-UniRule"/>
</dbReference>
<evidence type="ECO:0000313" key="14">
    <source>
        <dbReference type="Proteomes" id="UP000515312"/>
    </source>
</evidence>
<keyword evidence="5 12" id="KW-0812">Transmembrane</keyword>
<evidence type="ECO:0000256" key="11">
    <source>
        <dbReference type="ARBA" id="ARBA00045497"/>
    </source>
</evidence>
<organism evidence="13 14">
    <name type="scientific">Alloacidobacterium dinghuense</name>
    <dbReference type="NCBI Taxonomy" id="2763107"/>
    <lineage>
        <taxon>Bacteria</taxon>
        <taxon>Pseudomonadati</taxon>
        <taxon>Acidobacteriota</taxon>
        <taxon>Terriglobia</taxon>
        <taxon>Terriglobales</taxon>
        <taxon>Acidobacteriaceae</taxon>
        <taxon>Alloacidobacterium</taxon>
    </lineage>
</organism>
<keyword evidence="6 12" id="KW-0460">Magnesium</keyword>
<evidence type="ECO:0000256" key="9">
    <source>
        <dbReference type="ARBA" id="ARBA00023136"/>
    </source>
</evidence>
<keyword evidence="14" id="KW-1185">Reference proteome</keyword>
<dbReference type="GO" id="GO:0005886">
    <property type="term" value="C:plasma membrane"/>
    <property type="evidence" value="ECO:0007669"/>
    <property type="project" value="UniProtKB-SubCell"/>
</dbReference>
<reference evidence="13 14" key="1">
    <citation type="submission" date="2020-08" db="EMBL/GenBank/DDBJ databases">
        <title>Edaphobacter telluris sp. nov. and Acidobacterium dinghuensis sp. nov., two acidobacteria isolated from forest soil.</title>
        <authorList>
            <person name="Fu J."/>
            <person name="Qiu L."/>
        </authorList>
    </citation>
    <scope>NUCLEOTIDE SEQUENCE [LARGE SCALE GENOMIC DNA]</scope>
    <source>
        <strain evidence="13">4Y35</strain>
    </source>
</reference>
<dbReference type="Gene3D" id="3.30.460.20">
    <property type="entry name" value="CorA soluble domain-like"/>
    <property type="match status" value="1"/>
</dbReference>
<name>A0A7G8BN38_9BACT</name>
<feature type="transmembrane region" description="Helical" evidence="12">
    <location>
        <begin position="230"/>
        <end position="250"/>
    </location>
</feature>
<comment type="subcellular location">
    <subcellularLocation>
        <location evidence="1">Cell membrane</location>
        <topology evidence="1">Multi-pass membrane protein</topology>
    </subcellularLocation>
    <subcellularLocation>
        <location evidence="12">Membrane</location>
        <topology evidence="12">Multi-pass membrane protein</topology>
    </subcellularLocation>
</comment>
<evidence type="ECO:0000256" key="7">
    <source>
        <dbReference type="ARBA" id="ARBA00022989"/>
    </source>
</evidence>
<evidence type="ECO:0000256" key="10">
    <source>
        <dbReference type="ARBA" id="ARBA00034269"/>
    </source>
</evidence>
<comment type="catalytic activity">
    <reaction evidence="10">
        <text>Mg(2+)(in) = Mg(2+)(out)</text>
        <dbReference type="Rhea" id="RHEA:29827"/>
        <dbReference type="ChEBI" id="CHEBI:18420"/>
    </reaction>
</comment>
<dbReference type="Gene3D" id="1.20.58.340">
    <property type="entry name" value="Magnesium transport protein CorA, transmembrane region"/>
    <property type="match status" value="2"/>
</dbReference>
<dbReference type="InterPro" id="IPR002523">
    <property type="entry name" value="MgTranspt_CorA/ZnTranspt_ZntB"/>
</dbReference>
<dbReference type="Pfam" id="PF01544">
    <property type="entry name" value="CorA"/>
    <property type="match status" value="1"/>
</dbReference>
<dbReference type="PANTHER" id="PTHR46494:SF1">
    <property type="entry name" value="CORA FAMILY METAL ION TRANSPORTER (EUROFUNG)"/>
    <property type="match status" value="1"/>
</dbReference>
<dbReference type="InterPro" id="IPR004488">
    <property type="entry name" value="Mg/Co-transport_prot_CorA"/>
</dbReference>
<sequence length="288" mass="33253">MEWHNIIDASRADLDALAERYHLHPLHIEDCRQRLGSAKIEEGETYLFTVVKCVELRADGNIDAHDVDLFLGRDYLITVLEPDDKDTRQNVERLRANNDHSRPDQLYYRIVDATVDKYLPVLDHFNEIIDDLEDIAMEAVTPKTLSRIFEIKRVLIELRRILGHTRDVSAHLQRVDSPYIKRDMWPFLRDVYDHIARNLDHVEMLRDLLNGCLDVYLSSVANRTNQVMKVLTVLSTIALPALVVSGIYGMNVKGLPGSETHYGLLIVIGMMVASTVILLWILRRFDWL</sequence>
<keyword evidence="3 12" id="KW-0813">Transport</keyword>
<dbReference type="GO" id="GO:0050897">
    <property type="term" value="F:cobalt ion binding"/>
    <property type="evidence" value="ECO:0007669"/>
    <property type="project" value="TreeGrafter"/>
</dbReference>
<evidence type="ECO:0000256" key="8">
    <source>
        <dbReference type="ARBA" id="ARBA00023065"/>
    </source>
</evidence>
<dbReference type="KEGG" id="adin:H7849_08640"/>
<evidence type="ECO:0000256" key="4">
    <source>
        <dbReference type="ARBA" id="ARBA00022475"/>
    </source>
</evidence>
<evidence type="ECO:0000256" key="5">
    <source>
        <dbReference type="ARBA" id="ARBA00022692"/>
    </source>
</evidence>
<dbReference type="InterPro" id="IPR045863">
    <property type="entry name" value="CorA_TM1_TM2"/>
</dbReference>
<dbReference type="NCBIfam" id="TIGR00383">
    <property type="entry name" value="corA"/>
    <property type="match status" value="1"/>
</dbReference>
<dbReference type="RefSeq" id="WP_186745733.1">
    <property type="nucleotide sequence ID" value="NZ_CP060394.1"/>
</dbReference>
<evidence type="ECO:0000313" key="13">
    <source>
        <dbReference type="EMBL" id="QNI33958.1"/>
    </source>
</evidence>
<comment type="similarity">
    <text evidence="2 12">Belongs to the CorA metal ion transporter (MIT) (TC 1.A.35) family.</text>
</comment>
<keyword evidence="8 12" id="KW-0406">Ion transport</keyword>
<feature type="transmembrane region" description="Helical" evidence="12">
    <location>
        <begin position="262"/>
        <end position="282"/>
    </location>
</feature>
<evidence type="ECO:0000256" key="3">
    <source>
        <dbReference type="ARBA" id="ARBA00022448"/>
    </source>
</evidence>
<keyword evidence="7 12" id="KW-1133">Transmembrane helix</keyword>